<evidence type="ECO:0000256" key="2">
    <source>
        <dbReference type="ARBA" id="ARBA00012135"/>
    </source>
</evidence>
<evidence type="ECO:0000256" key="6">
    <source>
        <dbReference type="ARBA" id="ARBA00022840"/>
    </source>
</evidence>
<keyword evidence="5 8" id="KW-0418">Kinase</keyword>
<dbReference type="GO" id="GO:0005524">
    <property type="term" value="F:ATP binding"/>
    <property type="evidence" value="ECO:0007669"/>
    <property type="project" value="UniProtKB-KW"/>
</dbReference>
<dbReference type="GO" id="GO:0008972">
    <property type="term" value="F:phosphomethylpyrimidine kinase activity"/>
    <property type="evidence" value="ECO:0007669"/>
    <property type="project" value="InterPro"/>
</dbReference>
<evidence type="ECO:0000256" key="1">
    <source>
        <dbReference type="ARBA" id="ARBA00004948"/>
    </source>
</evidence>
<dbReference type="STRING" id="1850254.LPB137_06030"/>
<feature type="domain" description="Pyridoxamine kinase/Phosphomethylpyrimidine kinase" evidence="7">
    <location>
        <begin position="14"/>
        <end position="261"/>
    </location>
</feature>
<dbReference type="NCBIfam" id="TIGR00097">
    <property type="entry name" value="HMP-P_kinase"/>
    <property type="match status" value="1"/>
</dbReference>
<evidence type="ECO:0000313" key="8">
    <source>
        <dbReference type="EMBL" id="APW65434.1"/>
    </source>
</evidence>
<dbReference type="KEGG" id="alp:LPB137_06030"/>
<protein>
    <recommendedName>
        <fullName evidence="2">hydroxymethylpyrimidine kinase</fullName>
        <ecNumber evidence="2">2.7.1.49</ecNumber>
    </recommendedName>
</protein>
<dbReference type="EMBL" id="CP019070">
    <property type="protein sequence ID" value="APW65434.1"/>
    <property type="molecule type" value="Genomic_DNA"/>
</dbReference>
<keyword evidence="6" id="KW-0067">ATP-binding</keyword>
<proteinExistence type="predicted"/>
<dbReference type="FunFam" id="3.40.1190.20:FF:000003">
    <property type="entry name" value="Phosphomethylpyrimidine kinase ThiD"/>
    <property type="match status" value="1"/>
</dbReference>
<dbReference type="InterPro" id="IPR004399">
    <property type="entry name" value="HMP/HMP-P_kinase_dom"/>
</dbReference>
<comment type="pathway">
    <text evidence="1">Cofactor biosynthesis; thiamine diphosphate biosynthesis.</text>
</comment>
<dbReference type="Proteomes" id="UP000186074">
    <property type="component" value="Chromosome"/>
</dbReference>
<dbReference type="GO" id="GO:0005829">
    <property type="term" value="C:cytosol"/>
    <property type="evidence" value="ECO:0007669"/>
    <property type="project" value="TreeGrafter"/>
</dbReference>
<dbReference type="AlphaFoldDB" id="A0A1P8KLI9"/>
<evidence type="ECO:0000256" key="4">
    <source>
        <dbReference type="ARBA" id="ARBA00022741"/>
    </source>
</evidence>
<keyword evidence="3" id="KW-0808">Transferase</keyword>
<dbReference type="GO" id="GO:0008902">
    <property type="term" value="F:hydroxymethylpyrimidine kinase activity"/>
    <property type="evidence" value="ECO:0007669"/>
    <property type="project" value="UniProtKB-EC"/>
</dbReference>
<evidence type="ECO:0000259" key="7">
    <source>
        <dbReference type="Pfam" id="PF08543"/>
    </source>
</evidence>
<gene>
    <name evidence="8" type="ORF">LPB137_06030</name>
</gene>
<dbReference type="PANTHER" id="PTHR20858">
    <property type="entry name" value="PHOSPHOMETHYLPYRIMIDINE KINASE"/>
    <property type="match status" value="1"/>
</dbReference>
<dbReference type="OrthoDB" id="9810880at2"/>
<reference evidence="8 9" key="1">
    <citation type="submission" date="2017-01" db="EMBL/GenBank/DDBJ databases">
        <title>Genome sequencing of Arcobacter sp. LPB0137.</title>
        <authorList>
            <person name="Lee G.-W."/>
            <person name="Yi H."/>
        </authorList>
    </citation>
    <scope>NUCLEOTIDE SEQUENCE [LARGE SCALE GENOMIC DNA]</scope>
    <source>
        <strain evidence="8 9">LPB0137</strain>
    </source>
</reference>
<dbReference type="PANTHER" id="PTHR20858:SF17">
    <property type="entry name" value="HYDROXYMETHYLPYRIMIDINE_PHOSPHOMETHYLPYRIMIDINE KINASE THI20-RELATED"/>
    <property type="match status" value="1"/>
</dbReference>
<evidence type="ECO:0000256" key="3">
    <source>
        <dbReference type="ARBA" id="ARBA00022679"/>
    </source>
</evidence>
<accession>A0A1P8KLI9</accession>
<organism evidence="8 9">
    <name type="scientific">Poseidonibacter parvus</name>
    <dbReference type="NCBI Taxonomy" id="1850254"/>
    <lineage>
        <taxon>Bacteria</taxon>
        <taxon>Pseudomonadati</taxon>
        <taxon>Campylobacterota</taxon>
        <taxon>Epsilonproteobacteria</taxon>
        <taxon>Campylobacterales</taxon>
        <taxon>Arcobacteraceae</taxon>
        <taxon>Poseidonibacter</taxon>
    </lineage>
</organism>
<keyword evidence="9" id="KW-1185">Reference proteome</keyword>
<dbReference type="GO" id="GO:0009229">
    <property type="term" value="P:thiamine diphosphate biosynthetic process"/>
    <property type="evidence" value="ECO:0007669"/>
    <property type="project" value="UniProtKB-UniPathway"/>
</dbReference>
<dbReference type="EC" id="2.7.1.49" evidence="2"/>
<dbReference type="InterPro" id="IPR029056">
    <property type="entry name" value="Ribokinase-like"/>
</dbReference>
<dbReference type="CDD" id="cd01169">
    <property type="entry name" value="HMPP_kinase"/>
    <property type="match status" value="1"/>
</dbReference>
<dbReference type="RefSeq" id="WP_076085756.1">
    <property type="nucleotide sequence ID" value="NZ_CP019070.1"/>
</dbReference>
<dbReference type="UniPathway" id="UPA00060">
    <property type="reaction ID" value="UER00138"/>
</dbReference>
<dbReference type="InterPro" id="IPR013749">
    <property type="entry name" value="PM/HMP-P_kinase-1"/>
</dbReference>
<dbReference type="Gene3D" id="3.40.1190.20">
    <property type="match status" value="1"/>
</dbReference>
<name>A0A1P8KLI9_9BACT</name>
<evidence type="ECO:0000313" key="9">
    <source>
        <dbReference type="Proteomes" id="UP000186074"/>
    </source>
</evidence>
<dbReference type="Pfam" id="PF08543">
    <property type="entry name" value="Phos_pyr_kin"/>
    <property type="match status" value="1"/>
</dbReference>
<dbReference type="GO" id="GO:0009228">
    <property type="term" value="P:thiamine biosynthetic process"/>
    <property type="evidence" value="ECO:0007669"/>
    <property type="project" value="InterPro"/>
</dbReference>
<evidence type="ECO:0000256" key="5">
    <source>
        <dbReference type="ARBA" id="ARBA00022777"/>
    </source>
</evidence>
<sequence>MSKVAQALSIAGSDSGGGAGIQADLKTFQERGVFGTTAITAITAQNTTGVFDIHQIPLETIQSQLKAIADDFDIKAFKVGMLGSQEVITCVANCIKKYDFGYFVLDPVMISKGGVALLQENATKALKEELIPLCDIITPNLPEAKALTNIDINDKQSARKAALKLQEMGAKIVIIKGGHTDNSTSEICEDWVFTQDEEFTLSAVRFDTVQTHGTGCTFSACITAQLAKGNSIKESIVLAKDFISAAISNPLNIGSGHGPTNHWAYSLKDKNV</sequence>
<dbReference type="SUPFAM" id="SSF53613">
    <property type="entry name" value="Ribokinase-like"/>
    <property type="match status" value="1"/>
</dbReference>
<keyword evidence="4" id="KW-0547">Nucleotide-binding</keyword>